<accession>A0A1R3IK97</accession>
<evidence type="ECO:0000256" key="1">
    <source>
        <dbReference type="SAM" id="MobiDB-lite"/>
    </source>
</evidence>
<keyword evidence="3" id="KW-1185">Reference proteome</keyword>
<sequence length="757" mass="84573">MDGRIKTQSHNCKPAQKQYFEQRKRQQQQQTADSDSYAEETSIGGPHQKEYRSLDILSLLNLSTVSEEGKSCPNNSVEIEEAGLGKITAETPPQSPKQQGRISSDDCSIPWNAASQRNSSNSSSYILNDLEIEVDALMQDINLPLGGNRSEFSMDMTYSHGNGKPKLSSITDHMQLDSNYSNRRCSYPNTNVFGNVRREDIWDARHCVLDDEFRNEMNDGNSWKYLPHKIDDDSGDLLEFGKHEMPDIAFEGHHMLKKKAFKISKDYTTSIGLRHTPYRRNHYIGDWPGQPDWPCFETEVSKDDLSLLSEESCSSSAGEVIDLINCIDNSLQSRRISNTFGSAKKMYDVDDFAKETHCEDIDNLEQRFGRCTRTPSNPMPRQSRKISNIFGSARKKYDVDDVFAKETYCKDIDNLEQRFGKCTRAPSNSIPRQSRRISNTFGSAKKNYDVEEVFAKERHCEDIDNLEQRFGRCTRTPVLPKSKATKPISSSFRGVEEIGPYGTWLPEEGCNTVDIDLGFSSLHCTSEAKLPSLGAKLWTEDPIGAFPDPEFNFHAKSCFDRPKPGESIPYSPFGCFTSKKFAFCQPFDQTNSYDSPVLSKVGSRSVKLELSPDSGIQVAPPDTSQTASPHKETVSSDLSVQGSVDGDDKRKSKIQASNHEQLDLGKESFPGNDVFFSEEQVSMDGSSPKNKDTESKEAEGGTLKAKESLKSNPKNKDPKSKEARAGTVKACSPENGEETSPSVKIHDKSESSINDAG</sequence>
<dbReference type="PANTHER" id="PTHR37722">
    <property type="entry name" value="OS01G0167700 PROTEIN"/>
    <property type="match status" value="1"/>
</dbReference>
<comment type="caution">
    <text evidence="2">The sequence shown here is derived from an EMBL/GenBank/DDBJ whole genome shotgun (WGS) entry which is preliminary data.</text>
</comment>
<dbReference type="EMBL" id="AWWV01009932">
    <property type="protein sequence ID" value="OMO83004.1"/>
    <property type="molecule type" value="Genomic_DNA"/>
</dbReference>
<dbReference type="AlphaFoldDB" id="A0A1R3IK97"/>
<feature type="compositionally biased region" description="Polar residues" evidence="1">
    <location>
        <begin position="96"/>
        <end position="106"/>
    </location>
</feature>
<dbReference type="Proteomes" id="UP000188268">
    <property type="component" value="Unassembled WGS sequence"/>
</dbReference>
<dbReference type="PANTHER" id="PTHR37722:SF2">
    <property type="entry name" value="OS01G0167700 PROTEIN"/>
    <property type="match status" value="1"/>
</dbReference>
<organism evidence="2 3">
    <name type="scientific">Corchorus capsularis</name>
    <name type="common">Jute</name>
    <dbReference type="NCBI Taxonomy" id="210143"/>
    <lineage>
        <taxon>Eukaryota</taxon>
        <taxon>Viridiplantae</taxon>
        <taxon>Streptophyta</taxon>
        <taxon>Embryophyta</taxon>
        <taxon>Tracheophyta</taxon>
        <taxon>Spermatophyta</taxon>
        <taxon>Magnoliopsida</taxon>
        <taxon>eudicotyledons</taxon>
        <taxon>Gunneridae</taxon>
        <taxon>Pentapetalae</taxon>
        <taxon>rosids</taxon>
        <taxon>malvids</taxon>
        <taxon>Malvales</taxon>
        <taxon>Malvaceae</taxon>
        <taxon>Grewioideae</taxon>
        <taxon>Apeibeae</taxon>
        <taxon>Corchorus</taxon>
    </lineage>
</organism>
<evidence type="ECO:0000313" key="3">
    <source>
        <dbReference type="Proteomes" id="UP000188268"/>
    </source>
</evidence>
<evidence type="ECO:0000313" key="2">
    <source>
        <dbReference type="EMBL" id="OMO83004.1"/>
    </source>
</evidence>
<feature type="compositionally biased region" description="Polar residues" evidence="1">
    <location>
        <begin position="1"/>
        <end position="11"/>
    </location>
</feature>
<feature type="region of interest" description="Disordered" evidence="1">
    <location>
        <begin position="85"/>
        <end position="121"/>
    </location>
</feature>
<dbReference type="OrthoDB" id="994901at2759"/>
<feature type="region of interest" description="Disordered" evidence="1">
    <location>
        <begin position="1"/>
        <end position="50"/>
    </location>
</feature>
<reference evidence="2 3" key="1">
    <citation type="submission" date="2013-09" db="EMBL/GenBank/DDBJ databases">
        <title>Corchorus capsularis genome sequencing.</title>
        <authorList>
            <person name="Alam M."/>
            <person name="Haque M.S."/>
            <person name="Islam M.S."/>
            <person name="Emdad E.M."/>
            <person name="Islam M.M."/>
            <person name="Ahmed B."/>
            <person name="Halim A."/>
            <person name="Hossen Q.M.M."/>
            <person name="Hossain M.Z."/>
            <person name="Ahmed R."/>
            <person name="Khan M.M."/>
            <person name="Islam R."/>
            <person name="Rashid M.M."/>
            <person name="Khan S.A."/>
            <person name="Rahman M.S."/>
            <person name="Alam M."/>
        </authorList>
    </citation>
    <scope>NUCLEOTIDE SEQUENCE [LARGE SCALE GENOMIC DNA]</scope>
    <source>
        <strain evidence="3">cv. CVL-1</strain>
        <tissue evidence="2">Whole seedling</tissue>
    </source>
</reference>
<protein>
    <submittedName>
        <fullName evidence="2">Uncharacterized protein</fullName>
    </submittedName>
</protein>
<feature type="compositionally biased region" description="Basic and acidic residues" evidence="1">
    <location>
        <begin position="689"/>
        <end position="724"/>
    </location>
</feature>
<gene>
    <name evidence="2" type="ORF">CCACVL1_11619</name>
</gene>
<name>A0A1R3IK97_COCAP</name>
<feature type="compositionally biased region" description="Polar residues" evidence="1">
    <location>
        <begin position="679"/>
        <end position="688"/>
    </location>
</feature>
<feature type="non-terminal residue" evidence="2">
    <location>
        <position position="757"/>
    </location>
</feature>
<feature type="region of interest" description="Disordered" evidence="1">
    <location>
        <begin position="612"/>
        <end position="757"/>
    </location>
</feature>
<proteinExistence type="predicted"/>